<keyword evidence="3" id="KW-1185">Reference proteome</keyword>
<feature type="region of interest" description="Disordered" evidence="1">
    <location>
        <begin position="52"/>
        <end position="130"/>
    </location>
</feature>
<dbReference type="EMBL" id="KZ824270">
    <property type="protein sequence ID" value="RAL15973.1"/>
    <property type="molecule type" value="Genomic_DNA"/>
</dbReference>
<feature type="region of interest" description="Disordered" evidence="1">
    <location>
        <begin position="171"/>
        <end position="279"/>
    </location>
</feature>
<name>A0A395I9T5_ASPHC</name>
<dbReference type="Proteomes" id="UP000248961">
    <property type="component" value="Unassembled WGS sequence"/>
</dbReference>
<feature type="compositionally biased region" description="Low complexity" evidence="1">
    <location>
        <begin position="237"/>
        <end position="248"/>
    </location>
</feature>
<protein>
    <submittedName>
        <fullName evidence="2">Uncharacterized protein</fullName>
    </submittedName>
</protein>
<evidence type="ECO:0000313" key="2">
    <source>
        <dbReference type="EMBL" id="RAL15973.1"/>
    </source>
</evidence>
<feature type="compositionally biased region" description="Basic and acidic residues" evidence="1">
    <location>
        <begin position="249"/>
        <end position="259"/>
    </location>
</feature>
<dbReference type="GeneID" id="37194644"/>
<organism evidence="2 3">
    <name type="scientific">Aspergillus homomorphus (strain CBS 101889)</name>
    <dbReference type="NCBI Taxonomy" id="1450537"/>
    <lineage>
        <taxon>Eukaryota</taxon>
        <taxon>Fungi</taxon>
        <taxon>Dikarya</taxon>
        <taxon>Ascomycota</taxon>
        <taxon>Pezizomycotina</taxon>
        <taxon>Eurotiomycetes</taxon>
        <taxon>Eurotiomycetidae</taxon>
        <taxon>Eurotiales</taxon>
        <taxon>Aspergillaceae</taxon>
        <taxon>Aspergillus</taxon>
        <taxon>Aspergillus subgen. Circumdati</taxon>
    </lineage>
</organism>
<dbReference type="OrthoDB" id="4148828at2759"/>
<feature type="compositionally biased region" description="Basic and acidic residues" evidence="1">
    <location>
        <begin position="180"/>
        <end position="197"/>
    </location>
</feature>
<accession>A0A395I9T5</accession>
<evidence type="ECO:0000313" key="3">
    <source>
        <dbReference type="Proteomes" id="UP000248961"/>
    </source>
</evidence>
<evidence type="ECO:0000256" key="1">
    <source>
        <dbReference type="SAM" id="MobiDB-lite"/>
    </source>
</evidence>
<reference evidence="2 3" key="1">
    <citation type="submission" date="2018-02" db="EMBL/GenBank/DDBJ databases">
        <title>The genomes of Aspergillus section Nigri reveals drivers in fungal speciation.</title>
        <authorList>
            <consortium name="DOE Joint Genome Institute"/>
            <person name="Vesth T.C."/>
            <person name="Nybo J."/>
            <person name="Theobald S."/>
            <person name="Brandl J."/>
            <person name="Frisvad J.C."/>
            <person name="Nielsen K.F."/>
            <person name="Lyhne E.K."/>
            <person name="Kogle M.E."/>
            <person name="Kuo A."/>
            <person name="Riley R."/>
            <person name="Clum A."/>
            <person name="Nolan M."/>
            <person name="Lipzen A."/>
            <person name="Salamov A."/>
            <person name="Henrissat B."/>
            <person name="Wiebenga A."/>
            <person name="De vries R.P."/>
            <person name="Grigoriev I.V."/>
            <person name="Mortensen U.H."/>
            <person name="Andersen M.R."/>
            <person name="Baker S.E."/>
        </authorList>
    </citation>
    <scope>NUCLEOTIDE SEQUENCE [LARGE SCALE GENOMIC DNA]</scope>
    <source>
        <strain evidence="2 3">CBS 101889</strain>
    </source>
</reference>
<dbReference type="RefSeq" id="XP_025555127.1">
    <property type="nucleotide sequence ID" value="XM_025690355.1"/>
</dbReference>
<gene>
    <name evidence="2" type="ORF">BO97DRAFT_178325</name>
</gene>
<proteinExistence type="predicted"/>
<feature type="compositionally biased region" description="Basic and acidic residues" evidence="1">
    <location>
        <begin position="111"/>
        <end position="127"/>
    </location>
</feature>
<dbReference type="VEuPathDB" id="FungiDB:BO97DRAFT_178325"/>
<dbReference type="AlphaFoldDB" id="A0A395I9T5"/>
<sequence length="279" mass="31846">MASAVKGPLGRFRKHESHAPLHERWGDVGITVPTTGSWNQYEIPHQSSLRRAAYGPGFVPSSSRRGHDDETAPLTQPDHHTARPSLLSVKALNPRRLSVRLNPLPKNSTDYPRENDQQPTTKAERRRSQFAYKPIQQDYLTEIAEKTAYLEPRSPRFRYIPAGVQFTEELRAISPQPQSSRRESSYSHSDEDLAERRSRPRGRHAHIQDAFSDELSEEEHRHNRQSRSLACPRRSEASSSRRACASVERGSKLSTEKRATRLGKYMTTAMVPDPDQLYE</sequence>